<comment type="caution">
    <text evidence="1">The sequence shown here is derived from an EMBL/GenBank/DDBJ whole genome shotgun (WGS) entry which is preliminary data.</text>
</comment>
<protein>
    <submittedName>
        <fullName evidence="1">Uncharacterized protein</fullName>
    </submittedName>
</protein>
<dbReference type="AlphaFoldDB" id="A0A8J2FNU3"/>
<dbReference type="Proteomes" id="UP000663859">
    <property type="component" value="Unassembled WGS sequence"/>
</dbReference>
<organism evidence="1 2">
    <name type="scientific">Candidatus Methylacidithermus pantelleriae</name>
    <dbReference type="NCBI Taxonomy" id="2744239"/>
    <lineage>
        <taxon>Bacteria</taxon>
        <taxon>Pseudomonadati</taxon>
        <taxon>Verrucomicrobiota</taxon>
        <taxon>Methylacidiphilae</taxon>
        <taxon>Methylacidiphilales</taxon>
        <taxon>Methylacidiphilaceae</taxon>
        <taxon>Candidatus Methylacidithermus</taxon>
    </lineage>
</organism>
<sequence length="73" mass="8002">MTPTLKCRKWIAYPIAEMGPCNPNDRHAIRPQLGRGLGSAPFSYLEGNGAKHVGSLWSKGNIRSKVPFSAHAR</sequence>
<keyword evidence="2" id="KW-1185">Reference proteome</keyword>
<evidence type="ECO:0000313" key="2">
    <source>
        <dbReference type="Proteomes" id="UP000663859"/>
    </source>
</evidence>
<dbReference type="EMBL" id="CAJNOB010000018">
    <property type="protein sequence ID" value="CAF0698145.1"/>
    <property type="molecule type" value="Genomic_DNA"/>
</dbReference>
<gene>
    <name evidence="1" type="ORF">MPNT_250006</name>
</gene>
<evidence type="ECO:0000313" key="1">
    <source>
        <dbReference type="EMBL" id="CAF0698145.1"/>
    </source>
</evidence>
<name>A0A8J2FNU3_9BACT</name>
<proteinExistence type="predicted"/>
<reference evidence="1" key="1">
    <citation type="submission" date="2021-02" db="EMBL/GenBank/DDBJ databases">
        <authorList>
            <person name="Cremers G."/>
            <person name="Picone N."/>
        </authorList>
    </citation>
    <scope>NUCLEOTIDE SEQUENCE</scope>
    <source>
        <strain evidence="1">PQ17</strain>
    </source>
</reference>
<accession>A0A8J2FNU3</accession>